<dbReference type="RefSeq" id="WP_049708414.1">
    <property type="nucleotide sequence ID" value="NZ_CP011507.1"/>
</dbReference>
<reference evidence="1 2" key="1">
    <citation type="journal article" date="2015" name="Genome Announc.">
        <title>Complete Genome Sequence of the Rhizobacterium Pseudomonas trivialis Strain IHBB745 with Multiple Plant Growth-Promoting Activities and Tolerance to Desiccation and Alkalinity.</title>
        <authorList>
            <person name="Gulati A."/>
            <person name="Swarnkar M.K."/>
            <person name="Vyas P."/>
            <person name="Rahi P."/>
            <person name="Thakur R."/>
            <person name="Thakur N."/>
            <person name="Singh A.K."/>
        </authorList>
    </citation>
    <scope>NUCLEOTIDE SEQUENCE [LARGE SCALE GENOMIC DNA]</scope>
    <source>
        <strain evidence="2">745</strain>
    </source>
</reference>
<dbReference type="EMBL" id="CP011507">
    <property type="protein sequence ID" value="AKS04666.1"/>
    <property type="molecule type" value="Genomic_DNA"/>
</dbReference>
<name>A0A0H5A1N5_9PSED</name>
<reference evidence="2" key="2">
    <citation type="submission" date="2015-05" db="EMBL/GenBank/DDBJ databases">
        <authorList>
            <person name="Swarnkar M.K."/>
            <person name="Vyas P."/>
            <person name="Rahi P."/>
            <person name="Thakur R."/>
            <person name="Thakur N."/>
            <person name="Singh A.K."/>
            <person name="Gulati A."/>
        </authorList>
    </citation>
    <scope>NUCLEOTIDE SEQUENCE [LARGE SCALE GENOMIC DNA]</scope>
    <source>
        <strain evidence="2">745</strain>
    </source>
</reference>
<proteinExistence type="predicted"/>
<dbReference type="KEGG" id="ptv:AA957_00535"/>
<dbReference type="Proteomes" id="UP000036608">
    <property type="component" value="Chromosome"/>
</dbReference>
<evidence type="ECO:0000313" key="1">
    <source>
        <dbReference type="EMBL" id="AKS04666.1"/>
    </source>
</evidence>
<dbReference type="AlphaFoldDB" id="A0A0H5A1N5"/>
<evidence type="ECO:0000313" key="2">
    <source>
        <dbReference type="Proteomes" id="UP000036608"/>
    </source>
</evidence>
<sequence>MSSKPISKRIWREETADSNRLFAEADHLNTIAYELLSDRPTNNDTVRNFQAAKDAADAKYEEARKAWEKAKVHLKMD</sequence>
<gene>
    <name evidence="1" type="ORF">AA957_00535</name>
</gene>
<accession>A0A0H5A1N5</accession>
<protein>
    <submittedName>
        <fullName evidence="1">Uncharacterized protein</fullName>
    </submittedName>
</protein>
<dbReference type="PATRIC" id="fig|200450.3.peg.120"/>
<organism evidence="1 2">
    <name type="scientific">Pseudomonas trivialis</name>
    <dbReference type="NCBI Taxonomy" id="200450"/>
    <lineage>
        <taxon>Bacteria</taxon>
        <taxon>Pseudomonadati</taxon>
        <taxon>Pseudomonadota</taxon>
        <taxon>Gammaproteobacteria</taxon>
        <taxon>Pseudomonadales</taxon>
        <taxon>Pseudomonadaceae</taxon>
        <taxon>Pseudomonas</taxon>
    </lineage>
</organism>